<dbReference type="EMBL" id="JAQLGM010000062">
    <property type="protein sequence ID" value="MDB2002193.1"/>
    <property type="molecule type" value="Genomic_DNA"/>
</dbReference>
<comment type="function">
    <text evidence="4">Methylates the class 1 translation termination release factors RF1/PrfA and RF2/PrfB on the glutamine residue of the universally conserved GGQ motif.</text>
</comment>
<dbReference type="Gene3D" id="1.10.8.10">
    <property type="entry name" value="DNA helicase RuvA subunit, C-terminal domain"/>
    <property type="match status" value="1"/>
</dbReference>
<dbReference type="HAMAP" id="MF_02126">
    <property type="entry name" value="RF_methyltr_PrmC"/>
    <property type="match status" value="1"/>
</dbReference>
<dbReference type="GO" id="GO:0102559">
    <property type="term" value="F:peptide chain release factor N(5)-glutamine methyltransferase activity"/>
    <property type="evidence" value="ECO:0007669"/>
    <property type="project" value="UniProtKB-EC"/>
</dbReference>
<feature type="binding site" evidence="4">
    <location>
        <begin position="259"/>
        <end position="262"/>
    </location>
    <ligand>
        <name>substrate</name>
    </ligand>
</feature>
<dbReference type="EMBL" id="CACRUA010000032">
    <property type="protein sequence ID" value="VYU60972.1"/>
    <property type="molecule type" value="Genomic_DNA"/>
</dbReference>
<reference evidence="7" key="1">
    <citation type="submission" date="2019-11" db="EMBL/GenBank/DDBJ databases">
        <authorList>
            <person name="Feng L."/>
        </authorList>
    </citation>
    <scope>NUCLEOTIDE SEQUENCE</scope>
    <source>
        <strain evidence="7">CsymbiosumLFYP84</strain>
    </source>
</reference>
<dbReference type="AlphaFoldDB" id="A0A6N3G8X1"/>
<comment type="similarity">
    <text evidence="4">Belongs to the protein N5-glutamine methyltransferase family. PrmC subfamily.</text>
</comment>
<protein>
    <recommendedName>
        <fullName evidence="4">Release factor glutamine methyltransferase</fullName>
        <shortName evidence="4">RF MTase</shortName>
        <ecNumber evidence="4">2.1.1.297</ecNumber>
    </recommendedName>
    <alternativeName>
        <fullName evidence="4">N5-glutamine methyltransferase PrmC</fullName>
    </alternativeName>
    <alternativeName>
        <fullName evidence="4">Protein-(glutamine-N5) MTase PrmC</fullName>
    </alternativeName>
    <alternativeName>
        <fullName evidence="4">Protein-glutamine N-methyltransferase PrmC</fullName>
    </alternativeName>
</protein>
<keyword evidence="2 4" id="KW-0808">Transferase</keyword>
<dbReference type="SUPFAM" id="SSF53335">
    <property type="entry name" value="S-adenosyl-L-methionine-dependent methyltransferases"/>
    <property type="match status" value="1"/>
</dbReference>
<dbReference type="InterPro" id="IPR002052">
    <property type="entry name" value="DNA_methylase_N6_adenine_CS"/>
</dbReference>
<comment type="caution">
    <text evidence="4">Lacks conserved residue(s) required for the propagation of feature annotation.</text>
</comment>
<name>A0A6N3G8X1_CLOSY</name>
<evidence type="ECO:0000256" key="3">
    <source>
        <dbReference type="ARBA" id="ARBA00022691"/>
    </source>
</evidence>
<dbReference type="Gene3D" id="3.40.50.150">
    <property type="entry name" value="Vaccinia Virus protein VP39"/>
    <property type="match status" value="1"/>
</dbReference>
<dbReference type="EC" id="2.1.1.297" evidence="4"/>
<dbReference type="Proteomes" id="UP001300871">
    <property type="component" value="Unassembled WGS sequence"/>
</dbReference>
<dbReference type="InterPro" id="IPR004556">
    <property type="entry name" value="HemK-like"/>
</dbReference>
<dbReference type="PROSITE" id="PS00092">
    <property type="entry name" value="N6_MTASE"/>
    <property type="match status" value="1"/>
</dbReference>
<reference evidence="6" key="2">
    <citation type="submission" date="2023-01" db="EMBL/GenBank/DDBJ databases">
        <title>Human gut microbiome strain richness.</title>
        <authorList>
            <person name="Chen-Liaw A."/>
        </authorList>
    </citation>
    <scope>NUCLEOTIDE SEQUENCE</scope>
    <source>
        <strain evidence="6">B1_m1001713B170214d0_201011</strain>
    </source>
</reference>
<gene>
    <name evidence="4 7" type="primary">prmC</name>
    <name evidence="7" type="ORF">CSLFYP84_02933</name>
    <name evidence="6" type="ORF">PM006_18505</name>
</gene>
<evidence type="ECO:0000313" key="6">
    <source>
        <dbReference type="EMBL" id="MDB2002193.1"/>
    </source>
</evidence>
<evidence type="ECO:0000256" key="4">
    <source>
        <dbReference type="HAMAP-Rule" id="MF_02126"/>
    </source>
</evidence>
<feature type="domain" description="Release factor glutamine methyltransferase N-terminal" evidence="5">
    <location>
        <begin position="15"/>
        <end position="89"/>
    </location>
</feature>
<dbReference type="NCBIfam" id="TIGR00536">
    <property type="entry name" value="hemK_fam"/>
    <property type="match status" value="1"/>
</dbReference>
<accession>A0A6N3G8X1</accession>
<evidence type="ECO:0000259" key="5">
    <source>
        <dbReference type="Pfam" id="PF17827"/>
    </source>
</evidence>
<dbReference type="InterPro" id="IPR019874">
    <property type="entry name" value="RF_methyltr_PrmC"/>
</dbReference>
<evidence type="ECO:0000256" key="2">
    <source>
        <dbReference type="ARBA" id="ARBA00022679"/>
    </source>
</evidence>
<dbReference type="InterPro" id="IPR040758">
    <property type="entry name" value="PrmC_N"/>
</dbReference>
<keyword evidence="1 4" id="KW-0489">Methyltransferase</keyword>
<evidence type="ECO:0000256" key="1">
    <source>
        <dbReference type="ARBA" id="ARBA00022603"/>
    </source>
</evidence>
<dbReference type="Pfam" id="PF06325">
    <property type="entry name" value="PrmA"/>
    <property type="match status" value="1"/>
</dbReference>
<organism evidence="7">
    <name type="scientific">Clostridium symbiosum</name>
    <name type="common">Bacteroides symbiosus</name>
    <dbReference type="NCBI Taxonomy" id="1512"/>
    <lineage>
        <taxon>Bacteria</taxon>
        <taxon>Bacillati</taxon>
        <taxon>Bacillota</taxon>
        <taxon>Clostridia</taxon>
        <taxon>Lachnospirales</taxon>
        <taxon>Lachnospiraceae</taxon>
        <taxon>Otoolea</taxon>
    </lineage>
</organism>
<dbReference type="Pfam" id="PF17827">
    <property type="entry name" value="PrmC_N"/>
    <property type="match status" value="1"/>
</dbReference>
<dbReference type="PANTHER" id="PTHR18895">
    <property type="entry name" value="HEMK METHYLTRANSFERASE"/>
    <property type="match status" value="1"/>
</dbReference>
<dbReference type="GO" id="GO:0032259">
    <property type="term" value="P:methylation"/>
    <property type="evidence" value="ECO:0007669"/>
    <property type="project" value="UniProtKB-KW"/>
</dbReference>
<dbReference type="RefSeq" id="WP_156684785.1">
    <property type="nucleotide sequence ID" value="NZ_CACRUA010000032.1"/>
</dbReference>
<proteinExistence type="inferred from homology"/>
<comment type="catalytic activity">
    <reaction evidence="4">
        <text>L-glutaminyl-[peptide chain release factor] + S-adenosyl-L-methionine = N(5)-methyl-L-glutaminyl-[peptide chain release factor] + S-adenosyl-L-homocysteine + H(+)</text>
        <dbReference type="Rhea" id="RHEA:42896"/>
        <dbReference type="Rhea" id="RHEA-COMP:10271"/>
        <dbReference type="Rhea" id="RHEA-COMP:10272"/>
        <dbReference type="ChEBI" id="CHEBI:15378"/>
        <dbReference type="ChEBI" id="CHEBI:30011"/>
        <dbReference type="ChEBI" id="CHEBI:57856"/>
        <dbReference type="ChEBI" id="CHEBI:59789"/>
        <dbReference type="ChEBI" id="CHEBI:61891"/>
        <dbReference type="EC" id="2.1.1.297"/>
    </reaction>
</comment>
<dbReference type="InterPro" id="IPR050320">
    <property type="entry name" value="N5-glutamine_MTase"/>
</dbReference>
<sequence>MSTFLREEEGPTWQQLLEEGKTCLSDAGVTESGLDAWYLLEASFGIDQVHFLMDRTRRVNRQRLEKSYPVYRDYLEKRASRIPIQHILGNQEFMGLEFTVDENVLIPRQDTEKLVETVLRDHKNQALSVLDMCTGSGCIAVSLAVLGGYDKVTAADISKAALKVAKKNVRRHFLVQKGTARSESTLISDTPWKLKMCTYVYQGGDAQEQETAGESVSDNGYSPGIARIPGVRKKEFVLLESDLFLNLEQDEKFDIIVSNPPYIPSAVIDVLEPEVKDHEPRMALDGAEDGLYFYRILAQQSGRYLKEGGFIYFEIGCDQAEAVGKLLTAAGFGEIETIKDEPGLDRVVRARRNR</sequence>
<dbReference type="CDD" id="cd02440">
    <property type="entry name" value="AdoMet_MTases"/>
    <property type="match status" value="1"/>
</dbReference>
<dbReference type="InterPro" id="IPR029063">
    <property type="entry name" value="SAM-dependent_MTases_sf"/>
</dbReference>
<dbReference type="PANTHER" id="PTHR18895:SF74">
    <property type="entry name" value="MTRF1L RELEASE FACTOR GLUTAMINE METHYLTRANSFERASE"/>
    <property type="match status" value="1"/>
</dbReference>
<feature type="binding site" evidence="4">
    <location>
        <position position="259"/>
    </location>
    <ligand>
        <name>S-adenosyl-L-methionine</name>
        <dbReference type="ChEBI" id="CHEBI:59789"/>
    </ligand>
</feature>
<dbReference type="GO" id="GO:0003676">
    <property type="term" value="F:nucleic acid binding"/>
    <property type="evidence" value="ECO:0007669"/>
    <property type="project" value="InterPro"/>
</dbReference>
<keyword evidence="3 4" id="KW-0949">S-adenosyl-L-methionine</keyword>
<evidence type="ECO:0000313" key="7">
    <source>
        <dbReference type="EMBL" id="VYU60972.1"/>
    </source>
</evidence>
<feature type="binding site" evidence="4">
    <location>
        <position position="156"/>
    </location>
    <ligand>
        <name>S-adenosyl-L-methionine</name>
        <dbReference type="ChEBI" id="CHEBI:59789"/>
    </ligand>
</feature>